<dbReference type="InterPro" id="IPR025336">
    <property type="entry name" value="SCO4226-like"/>
</dbReference>
<reference evidence="1 2" key="1">
    <citation type="journal article" date="2016" name="Nat. Commun.">
        <title>Thousands of microbial genomes shed light on interconnected biogeochemical processes in an aquifer system.</title>
        <authorList>
            <person name="Anantharaman K."/>
            <person name="Brown C.T."/>
            <person name="Hug L.A."/>
            <person name="Sharon I."/>
            <person name="Castelle C.J."/>
            <person name="Probst A.J."/>
            <person name="Thomas B.C."/>
            <person name="Singh A."/>
            <person name="Wilkins M.J."/>
            <person name="Karaoz U."/>
            <person name="Brodie E.L."/>
            <person name="Williams K.H."/>
            <person name="Hubbard S.S."/>
            <person name="Banfield J.F."/>
        </authorList>
    </citation>
    <scope>NUCLEOTIDE SEQUENCE [LARGE SCALE GENOMIC DNA]</scope>
</reference>
<dbReference type="Gene3D" id="3.30.70.3090">
    <property type="entry name" value="ORF SCO4226, nickel-binding ferredoxin-like monomer"/>
    <property type="match status" value="1"/>
</dbReference>
<gene>
    <name evidence="1" type="ORF">A3A60_04150</name>
</gene>
<organism evidence="1 2">
    <name type="scientific">Candidatus Curtissbacteria bacterium RIFCSPLOWO2_01_FULL_42_26</name>
    <dbReference type="NCBI Taxonomy" id="1797729"/>
    <lineage>
        <taxon>Bacteria</taxon>
        <taxon>Candidatus Curtissiibacteriota</taxon>
    </lineage>
</organism>
<evidence type="ECO:0000313" key="1">
    <source>
        <dbReference type="EMBL" id="OGE09290.1"/>
    </source>
</evidence>
<evidence type="ECO:0008006" key="3">
    <source>
        <dbReference type="Google" id="ProtNLM"/>
    </source>
</evidence>
<accession>A0A1F5HZ00</accession>
<dbReference type="Pfam" id="PF14026">
    <property type="entry name" value="SCO4226-like"/>
    <property type="match status" value="1"/>
</dbReference>
<dbReference type="Proteomes" id="UP000179227">
    <property type="component" value="Unassembled WGS sequence"/>
</dbReference>
<sequence>MPFFIGVHKFPQALSDEEIEGKWAKYKQSCATLGIKPVKLHYNGAKASAFCETEASSEEEVTKAHEAAGLTVDEVIETKAAAKI</sequence>
<protein>
    <recommendedName>
        <fullName evidence="3">DUF4242 domain-containing protein</fullName>
    </recommendedName>
</protein>
<comment type="caution">
    <text evidence="1">The sequence shown here is derived from an EMBL/GenBank/DDBJ whole genome shotgun (WGS) entry which is preliminary data.</text>
</comment>
<evidence type="ECO:0000313" key="2">
    <source>
        <dbReference type="Proteomes" id="UP000179227"/>
    </source>
</evidence>
<dbReference type="EMBL" id="MFBS01000020">
    <property type="protein sequence ID" value="OGE09290.1"/>
    <property type="molecule type" value="Genomic_DNA"/>
</dbReference>
<proteinExistence type="predicted"/>
<dbReference type="InterPro" id="IPR042557">
    <property type="entry name" value="SCO4226"/>
</dbReference>
<name>A0A1F5HZ00_9BACT</name>
<dbReference type="AlphaFoldDB" id="A0A1F5HZ00"/>